<dbReference type="CDD" id="cd02208">
    <property type="entry name" value="cupin_RmlC-like"/>
    <property type="match status" value="1"/>
</dbReference>
<name>A0ABU9QBA1_9BURK</name>
<dbReference type="InterPro" id="IPR018060">
    <property type="entry name" value="HTH_AraC"/>
</dbReference>
<evidence type="ECO:0000256" key="2">
    <source>
        <dbReference type="ARBA" id="ARBA00023125"/>
    </source>
</evidence>
<evidence type="ECO:0000259" key="4">
    <source>
        <dbReference type="PROSITE" id="PS01124"/>
    </source>
</evidence>
<dbReference type="SUPFAM" id="SSF46689">
    <property type="entry name" value="Homeodomain-like"/>
    <property type="match status" value="2"/>
</dbReference>
<dbReference type="Pfam" id="PF12833">
    <property type="entry name" value="HTH_18"/>
    <property type="match status" value="1"/>
</dbReference>
<dbReference type="EMBL" id="JAZHGC010000010">
    <property type="protein sequence ID" value="MEM5286722.1"/>
    <property type="molecule type" value="Genomic_DNA"/>
</dbReference>
<evidence type="ECO:0000313" key="5">
    <source>
        <dbReference type="EMBL" id="MEM5286722.1"/>
    </source>
</evidence>
<dbReference type="Gene3D" id="1.10.10.60">
    <property type="entry name" value="Homeodomain-like"/>
    <property type="match status" value="2"/>
</dbReference>
<evidence type="ECO:0000256" key="3">
    <source>
        <dbReference type="ARBA" id="ARBA00023163"/>
    </source>
</evidence>
<keyword evidence="6" id="KW-1185">Reference proteome</keyword>
<keyword evidence="1" id="KW-0805">Transcription regulation</keyword>
<keyword evidence="2" id="KW-0238">DNA-binding</keyword>
<dbReference type="Proteomes" id="UP001494588">
    <property type="component" value="Unassembled WGS sequence"/>
</dbReference>
<dbReference type="RefSeq" id="WP_201651227.1">
    <property type="nucleotide sequence ID" value="NZ_CAJHCS010000011.1"/>
</dbReference>
<accession>A0ABU9QBA1</accession>
<organism evidence="5 6">
    <name type="scientific">Paraburkholderia sabiae</name>
    <dbReference type="NCBI Taxonomy" id="273251"/>
    <lineage>
        <taxon>Bacteria</taxon>
        <taxon>Pseudomonadati</taxon>
        <taxon>Pseudomonadota</taxon>
        <taxon>Betaproteobacteria</taxon>
        <taxon>Burkholderiales</taxon>
        <taxon>Burkholderiaceae</taxon>
        <taxon>Paraburkholderia</taxon>
    </lineage>
</organism>
<dbReference type="SMART" id="SM00342">
    <property type="entry name" value="HTH_ARAC"/>
    <property type="match status" value="1"/>
</dbReference>
<evidence type="ECO:0000313" key="6">
    <source>
        <dbReference type="Proteomes" id="UP001494588"/>
    </source>
</evidence>
<protein>
    <submittedName>
        <fullName evidence="5">AraC family transcriptional regulator</fullName>
    </submittedName>
</protein>
<dbReference type="PANTHER" id="PTHR46796">
    <property type="entry name" value="HTH-TYPE TRANSCRIPTIONAL ACTIVATOR RHAS-RELATED"/>
    <property type="match status" value="1"/>
</dbReference>
<comment type="caution">
    <text evidence="5">The sequence shown here is derived from an EMBL/GenBank/DDBJ whole genome shotgun (WGS) entry which is preliminary data.</text>
</comment>
<proteinExistence type="predicted"/>
<dbReference type="PROSITE" id="PS01124">
    <property type="entry name" value="HTH_ARAC_FAMILY_2"/>
    <property type="match status" value="1"/>
</dbReference>
<reference evidence="5 6" key="1">
    <citation type="submission" date="2024-01" db="EMBL/GenBank/DDBJ databases">
        <title>The diversity of rhizobia nodulating Mimosa spp. in eleven states of Brazil covering several biomes is determined by host plant, location, and edaphic factors.</title>
        <authorList>
            <person name="Rouws L."/>
            <person name="Barauna A."/>
            <person name="Beukes C."/>
            <person name="De Faria S.M."/>
            <person name="Gross E."/>
            <person name="Dos Reis Junior F.B."/>
            <person name="Simon M."/>
            <person name="Maluk M."/>
            <person name="Odee D.W."/>
            <person name="Kenicer G."/>
            <person name="Young J.P.W."/>
            <person name="Reis V.M."/>
            <person name="Zilli J."/>
            <person name="James E.K."/>
        </authorList>
    </citation>
    <scope>NUCLEOTIDE SEQUENCE [LARGE SCALE GENOMIC DNA]</scope>
    <source>
        <strain evidence="5 6">JPY77</strain>
    </source>
</reference>
<gene>
    <name evidence="5" type="ORF">V4C55_13460</name>
</gene>
<dbReference type="SUPFAM" id="SSF51182">
    <property type="entry name" value="RmlC-like cupins"/>
    <property type="match status" value="1"/>
</dbReference>
<dbReference type="Pfam" id="PF12852">
    <property type="entry name" value="Cupin_6"/>
    <property type="match status" value="1"/>
</dbReference>
<sequence>MTSRAIFELPVLERFLAAMDIGVANFTLCDIRDGWSARFDACATASLHYCMEGSGALVTQSGERIALSSHSFVLLPPGIAYAIESGHPLPGSETNHGRLTDWPSRETVPTIQTGEGVAGVATACGELKLDTNHGTDPFGSTRRPLIAQFDGRSSLKNQFVLLLAESARPGLGSRALIEALLKQCLIMVMRQQIDAGGAELPWATGFADKRLAGALEAIFERPASPWTVERLADIAGMSRSAFAAQFMKAFGQPPMSMLKLVRLRKAAELLATTTLPVAGVARMVGFSSRSNFSQAFHAMHGMDPTAFRRRPDAVNQERWRTAHGLPRRKA</sequence>
<dbReference type="InterPro" id="IPR050204">
    <property type="entry name" value="AraC_XylS_family_regulators"/>
</dbReference>
<dbReference type="PANTHER" id="PTHR46796:SF13">
    <property type="entry name" value="HTH-TYPE TRANSCRIPTIONAL ACTIVATOR RHAS"/>
    <property type="match status" value="1"/>
</dbReference>
<keyword evidence="3" id="KW-0804">Transcription</keyword>
<dbReference type="InterPro" id="IPR009057">
    <property type="entry name" value="Homeodomain-like_sf"/>
</dbReference>
<evidence type="ECO:0000256" key="1">
    <source>
        <dbReference type="ARBA" id="ARBA00023015"/>
    </source>
</evidence>
<feature type="domain" description="HTH araC/xylS-type" evidence="4">
    <location>
        <begin position="209"/>
        <end position="310"/>
    </location>
</feature>
<dbReference type="InterPro" id="IPR032783">
    <property type="entry name" value="AraC_lig"/>
</dbReference>
<dbReference type="InterPro" id="IPR011051">
    <property type="entry name" value="RmlC_Cupin_sf"/>
</dbReference>